<dbReference type="SMART" id="SM00418">
    <property type="entry name" value="HTH_ARSR"/>
    <property type="match status" value="2"/>
</dbReference>
<reference evidence="2" key="2">
    <citation type="submission" date="2021-05" db="EMBL/GenBank/DDBJ databases">
        <title>Protein family content uncovers lineage relationships and bacterial pathway maintenance mechanisms in DPANN archaea.</title>
        <authorList>
            <person name="Castelle C.J."/>
            <person name="Meheust R."/>
            <person name="Jaffe A.L."/>
            <person name="Seitz K."/>
            <person name="Gong X."/>
            <person name="Baker B.J."/>
            <person name="Banfield J.F."/>
        </authorList>
    </citation>
    <scope>NUCLEOTIDE SEQUENCE</scope>
    <source>
        <strain evidence="2">RIFCSPLOWO2_01_FULL_58_19</strain>
    </source>
</reference>
<dbReference type="EMBL" id="JAGVWE010000007">
    <property type="protein sequence ID" value="MBS3063735.1"/>
    <property type="molecule type" value="Genomic_DNA"/>
</dbReference>
<dbReference type="Pfam" id="PF13412">
    <property type="entry name" value="HTH_24"/>
    <property type="match status" value="1"/>
</dbReference>
<dbReference type="Gene3D" id="1.10.10.10">
    <property type="entry name" value="Winged helix-like DNA-binding domain superfamily/Winged helix DNA-binding domain"/>
    <property type="match status" value="2"/>
</dbReference>
<accession>A0A8T4LKI9</accession>
<dbReference type="InterPro" id="IPR011991">
    <property type="entry name" value="ArsR-like_HTH"/>
</dbReference>
<sequence length="178" mass="20729">MDDAEQALELNVRNRLYDAVNESPGLHFRELQRRTGIAVGSLQYHLDFLERVHLVRKVREGKFTRYYSVRGEQLGEGQRVMSLIRQDSIRRIVLFLLHPRPRQANNLEISRGIGLSPSTVSWHLQKMLEANLALKEQRGREAFFSLANPVQVAQLLVQHRKSFLDELVDNFAEVWQQI</sequence>
<dbReference type="AlphaFoldDB" id="A0A8T4LKI9"/>
<name>A0A8T4LKI9_9ARCH</name>
<dbReference type="Proteomes" id="UP000678237">
    <property type="component" value="Unassembled WGS sequence"/>
</dbReference>
<dbReference type="Pfam" id="PF24266">
    <property type="entry name" value="HTH_HVO_0163_N"/>
    <property type="match status" value="1"/>
</dbReference>
<evidence type="ECO:0000313" key="3">
    <source>
        <dbReference type="Proteomes" id="UP000678237"/>
    </source>
</evidence>
<dbReference type="SUPFAM" id="SSF46785">
    <property type="entry name" value="Winged helix' DNA-binding domain"/>
    <property type="match status" value="2"/>
</dbReference>
<reference evidence="2" key="1">
    <citation type="submission" date="2021-03" db="EMBL/GenBank/DDBJ databases">
        <authorList>
            <person name="Jaffe A."/>
        </authorList>
    </citation>
    <scope>NUCLEOTIDE SEQUENCE</scope>
    <source>
        <strain evidence="2">RIFCSPLOWO2_01_FULL_58_19</strain>
    </source>
</reference>
<dbReference type="PANTHER" id="PTHR36216:SF1">
    <property type="entry name" value="HTH ARSR-TYPE DOMAIN-CONTAINING PROTEIN"/>
    <property type="match status" value="1"/>
</dbReference>
<dbReference type="PANTHER" id="PTHR36216">
    <property type="entry name" value="TRANSCRIPTIONAL REGULATOR, TRMB"/>
    <property type="match status" value="1"/>
</dbReference>
<evidence type="ECO:0000313" key="2">
    <source>
        <dbReference type="EMBL" id="MBS3063735.1"/>
    </source>
</evidence>
<dbReference type="InterPro" id="IPR036388">
    <property type="entry name" value="WH-like_DNA-bd_sf"/>
</dbReference>
<dbReference type="CDD" id="cd00090">
    <property type="entry name" value="HTH_ARSR"/>
    <property type="match status" value="2"/>
</dbReference>
<dbReference type="InterPro" id="IPR036390">
    <property type="entry name" value="WH_DNA-bd_sf"/>
</dbReference>
<proteinExistence type="predicted"/>
<dbReference type="InterPro" id="IPR001845">
    <property type="entry name" value="HTH_ArsR_DNA-bd_dom"/>
</dbReference>
<gene>
    <name evidence="2" type="ORF">J4203_07775</name>
</gene>
<comment type="caution">
    <text evidence="2">The sequence shown here is derived from an EMBL/GenBank/DDBJ whole genome shotgun (WGS) entry which is preliminary data.</text>
</comment>
<feature type="domain" description="HTH arsR-type" evidence="1">
    <location>
        <begin position="87"/>
        <end position="161"/>
    </location>
</feature>
<dbReference type="InterPro" id="IPR056504">
    <property type="entry name" value="HTH_HVO_0163_N"/>
</dbReference>
<organism evidence="2 3">
    <name type="scientific">Candidatus Iainarchaeum sp</name>
    <dbReference type="NCBI Taxonomy" id="3101447"/>
    <lineage>
        <taxon>Archaea</taxon>
        <taxon>Candidatus Iainarchaeota</taxon>
        <taxon>Candidatus Iainarchaeia</taxon>
        <taxon>Candidatus Iainarchaeales</taxon>
        <taxon>Candidatus Iainarchaeaceae</taxon>
        <taxon>Candidatus Iainarchaeum</taxon>
    </lineage>
</organism>
<protein>
    <submittedName>
        <fullName evidence="2">Winged helix-turn-helix transcriptional regulator</fullName>
    </submittedName>
</protein>
<feature type="domain" description="HTH arsR-type" evidence="1">
    <location>
        <begin position="3"/>
        <end position="86"/>
    </location>
</feature>
<evidence type="ECO:0000259" key="1">
    <source>
        <dbReference type="SMART" id="SM00418"/>
    </source>
</evidence>
<dbReference type="GO" id="GO:0003700">
    <property type="term" value="F:DNA-binding transcription factor activity"/>
    <property type="evidence" value="ECO:0007669"/>
    <property type="project" value="InterPro"/>
</dbReference>